<dbReference type="Proteomes" id="UP000030687">
    <property type="component" value="Unassembled WGS sequence"/>
</dbReference>
<sequence length="15" mass="2000">YVCWYLNQTQMERHE</sequence>
<keyword evidence="2" id="KW-1185">Reference proteome</keyword>
<feature type="non-terminal residue" evidence="1">
    <location>
        <position position="1"/>
    </location>
</feature>
<name>V4RLM6_CITCL</name>
<accession>V4RLM6</accession>
<organism evidence="1 2">
    <name type="scientific">Citrus clementina</name>
    <name type="common">Clementine</name>
    <name type="synonym">Citrus deliciosa x Citrus sinensis</name>
    <dbReference type="NCBI Taxonomy" id="85681"/>
    <lineage>
        <taxon>Eukaryota</taxon>
        <taxon>Viridiplantae</taxon>
        <taxon>Streptophyta</taxon>
        <taxon>Embryophyta</taxon>
        <taxon>Tracheophyta</taxon>
        <taxon>Spermatophyta</taxon>
        <taxon>Magnoliopsida</taxon>
        <taxon>eudicotyledons</taxon>
        <taxon>Gunneridae</taxon>
        <taxon>Pentapetalae</taxon>
        <taxon>rosids</taxon>
        <taxon>malvids</taxon>
        <taxon>Sapindales</taxon>
        <taxon>Rutaceae</taxon>
        <taxon>Aurantioideae</taxon>
        <taxon>Citrus</taxon>
    </lineage>
</organism>
<feature type="non-terminal residue" evidence="1">
    <location>
        <position position="15"/>
    </location>
</feature>
<reference evidence="1 2" key="1">
    <citation type="submission" date="2013-10" db="EMBL/GenBank/DDBJ databases">
        <authorList>
            <consortium name="International Citrus Genome Consortium"/>
            <person name="Jenkins J."/>
            <person name="Schmutz J."/>
            <person name="Prochnik S."/>
            <person name="Rokhsar D."/>
            <person name="Gmitter F."/>
            <person name="Ollitrault P."/>
            <person name="Machado M."/>
            <person name="Talon M."/>
            <person name="Wincker P."/>
            <person name="Jaillon O."/>
            <person name="Morgante M."/>
        </authorList>
    </citation>
    <scope>NUCLEOTIDE SEQUENCE</scope>
    <source>
        <strain evidence="2">cv. Clemenules</strain>
    </source>
</reference>
<proteinExistence type="predicted"/>
<gene>
    <name evidence="1" type="ORF">CICLE_v100044533mg</name>
</gene>
<evidence type="ECO:0000313" key="1">
    <source>
        <dbReference type="EMBL" id="ESR35118.1"/>
    </source>
</evidence>
<dbReference type="EMBL" id="KI537036">
    <property type="protein sequence ID" value="ESR35118.1"/>
    <property type="molecule type" value="Genomic_DNA"/>
</dbReference>
<protein>
    <submittedName>
        <fullName evidence="1">Uncharacterized protein</fullName>
    </submittedName>
</protein>
<dbReference type="KEGG" id="cic:CICLE_v100044533m"/>
<evidence type="ECO:0000313" key="2">
    <source>
        <dbReference type="Proteomes" id="UP000030687"/>
    </source>
</evidence>
<dbReference type="InParanoid" id="V4RLM6"/>